<dbReference type="AlphaFoldDB" id="A0A4R4YXK0"/>
<keyword evidence="1" id="KW-0472">Membrane</keyword>
<feature type="transmembrane region" description="Helical" evidence="1">
    <location>
        <begin position="94"/>
        <end position="113"/>
    </location>
</feature>
<feature type="transmembrane region" description="Helical" evidence="1">
    <location>
        <begin position="296"/>
        <end position="320"/>
    </location>
</feature>
<accession>A0A4R4YXK0</accession>
<dbReference type="OrthoDB" id="3268838at2"/>
<gene>
    <name evidence="2" type="ORF">E1263_32370</name>
</gene>
<feature type="transmembrane region" description="Helical" evidence="1">
    <location>
        <begin position="36"/>
        <end position="56"/>
    </location>
</feature>
<keyword evidence="1" id="KW-1133">Transmembrane helix</keyword>
<protein>
    <submittedName>
        <fullName evidence="2">Uncharacterized protein</fullName>
    </submittedName>
</protein>
<dbReference type="EMBL" id="SMKX01000132">
    <property type="protein sequence ID" value="TDD49304.1"/>
    <property type="molecule type" value="Genomic_DNA"/>
</dbReference>
<feature type="transmembrane region" description="Helical" evidence="1">
    <location>
        <begin position="193"/>
        <end position="213"/>
    </location>
</feature>
<keyword evidence="1" id="KW-0812">Transmembrane</keyword>
<dbReference type="Proteomes" id="UP000295124">
    <property type="component" value="Unassembled WGS sequence"/>
</dbReference>
<reference evidence="2 3" key="1">
    <citation type="submission" date="2019-03" db="EMBL/GenBank/DDBJ databases">
        <title>Draft genome sequences of novel Actinobacteria.</title>
        <authorList>
            <person name="Sahin N."/>
            <person name="Ay H."/>
            <person name="Saygin H."/>
        </authorList>
    </citation>
    <scope>NUCLEOTIDE SEQUENCE [LARGE SCALE GENOMIC DNA]</scope>
    <source>
        <strain evidence="2 3">JCM 13523</strain>
    </source>
</reference>
<name>A0A4R4YXK0_9ACTN</name>
<evidence type="ECO:0000256" key="1">
    <source>
        <dbReference type="SAM" id="Phobius"/>
    </source>
</evidence>
<feature type="transmembrane region" description="Helical" evidence="1">
    <location>
        <begin position="119"/>
        <end position="143"/>
    </location>
</feature>
<evidence type="ECO:0000313" key="3">
    <source>
        <dbReference type="Proteomes" id="UP000295124"/>
    </source>
</evidence>
<keyword evidence="3" id="KW-1185">Reference proteome</keyword>
<feature type="transmembrane region" description="Helical" evidence="1">
    <location>
        <begin position="252"/>
        <end position="276"/>
    </location>
</feature>
<proteinExistence type="predicted"/>
<dbReference type="RefSeq" id="WP_132174337.1">
    <property type="nucleotide sequence ID" value="NZ_SMKX01000132.1"/>
</dbReference>
<sequence>MGTPRELVRYEQRFRRAGLPLFIEDFSPTHDIFNRAAPLLTLVFLAEMLGATSLKWDWWQNLLGAAGGLLVLVAAFGLLNVRRKRPFWSLPSRFGLPELAVFVFLPALLPLVTQVQLKQFFGIAAGNLLLVGAVYVVVGYGLIATTYWSLRRIAGELGNSLTSLVRALPLLLVFSLVLFINTEMWQVFAGMPVAFIVFSVLAFTLLSTLFLMVRLPKELDAIEADVQSDPPLRRIQRLNLSMNLVIRQWVQAFIVSTGVGLFFVAFGMLGINASIYEAWGVPRGSWSREFEVLGHTMILGASLVKVAIGIANFTGLYYSIALLTDSSYREEFLDNVSAELRDLFTARADYLALRAQLVSQSDSGPIAK</sequence>
<feature type="transmembrane region" description="Helical" evidence="1">
    <location>
        <begin position="62"/>
        <end position="82"/>
    </location>
</feature>
<organism evidence="2 3">
    <name type="scientific">Kribbella antibiotica</name>
    <dbReference type="NCBI Taxonomy" id="190195"/>
    <lineage>
        <taxon>Bacteria</taxon>
        <taxon>Bacillati</taxon>
        <taxon>Actinomycetota</taxon>
        <taxon>Actinomycetes</taxon>
        <taxon>Propionibacteriales</taxon>
        <taxon>Kribbellaceae</taxon>
        <taxon>Kribbella</taxon>
    </lineage>
</organism>
<feature type="transmembrane region" description="Helical" evidence="1">
    <location>
        <begin position="164"/>
        <end position="181"/>
    </location>
</feature>
<evidence type="ECO:0000313" key="2">
    <source>
        <dbReference type="EMBL" id="TDD49304.1"/>
    </source>
</evidence>
<comment type="caution">
    <text evidence="2">The sequence shown here is derived from an EMBL/GenBank/DDBJ whole genome shotgun (WGS) entry which is preliminary data.</text>
</comment>